<evidence type="ECO:0000313" key="4">
    <source>
        <dbReference type="Proteomes" id="UP001208935"/>
    </source>
</evidence>
<keyword evidence="4" id="KW-1185">Reference proteome</keyword>
<comment type="caution">
    <text evidence="3">The sequence shown here is derived from an EMBL/GenBank/DDBJ whole genome shotgun (WGS) entry which is preliminary data.</text>
</comment>
<dbReference type="NCBIfam" id="TIGR02523">
    <property type="entry name" value="type_IV_pilV"/>
    <property type="match status" value="1"/>
</dbReference>
<dbReference type="NCBIfam" id="TIGR02532">
    <property type="entry name" value="IV_pilin_GFxxxE"/>
    <property type="match status" value="1"/>
</dbReference>
<evidence type="ECO:0000313" key="3">
    <source>
        <dbReference type="EMBL" id="MCW5321503.1"/>
    </source>
</evidence>
<protein>
    <submittedName>
        <fullName evidence="3">Type IV pilus modification protein PilV</fullName>
    </submittedName>
</protein>
<dbReference type="EMBL" id="QZCW01000002">
    <property type="protein sequence ID" value="MCW5321503.1"/>
    <property type="molecule type" value="Genomic_DNA"/>
</dbReference>
<evidence type="ECO:0000259" key="2">
    <source>
        <dbReference type="Pfam" id="PF22150"/>
    </source>
</evidence>
<keyword evidence="1" id="KW-1133">Transmembrane helix</keyword>
<proteinExistence type="predicted"/>
<name>A0ABT3KT50_9BURK</name>
<evidence type="ECO:0000256" key="1">
    <source>
        <dbReference type="SAM" id="Phobius"/>
    </source>
</evidence>
<keyword evidence="1" id="KW-0812">Transmembrane</keyword>
<dbReference type="InterPro" id="IPR013362">
    <property type="entry name" value="Pilus_4_PilV"/>
</dbReference>
<reference evidence="4" key="1">
    <citation type="submission" date="2023-07" db="EMBL/GenBank/DDBJ databases">
        <title>Verminephrobacter genomes.</title>
        <authorList>
            <person name="Lund M.B."/>
        </authorList>
    </citation>
    <scope>NUCLEOTIDE SEQUENCE [LARGE SCALE GENOMIC DNA]</scope>
    <source>
        <strain evidence="4">AtM5-05</strain>
    </source>
</reference>
<dbReference type="InterPro" id="IPR012902">
    <property type="entry name" value="N_methyl_site"/>
</dbReference>
<gene>
    <name evidence="3" type="primary">pilV</name>
    <name evidence="3" type="ORF">D5039_10185</name>
</gene>
<organism evidence="3 4">
    <name type="scientific">Verminephrobacter aporrectodeae subsp. tuberculatae</name>
    <dbReference type="NCBI Taxonomy" id="1110392"/>
    <lineage>
        <taxon>Bacteria</taxon>
        <taxon>Pseudomonadati</taxon>
        <taxon>Pseudomonadota</taxon>
        <taxon>Betaproteobacteria</taxon>
        <taxon>Burkholderiales</taxon>
        <taxon>Comamonadaceae</taxon>
        <taxon>Verminephrobacter</taxon>
    </lineage>
</organism>
<dbReference type="Pfam" id="PF22150">
    <property type="entry name" value="Tt1218-like"/>
    <property type="match status" value="1"/>
</dbReference>
<dbReference type="Proteomes" id="UP001208935">
    <property type="component" value="Unassembled WGS sequence"/>
</dbReference>
<feature type="transmembrane region" description="Helical" evidence="1">
    <location>
        <begin position="20"/>
        <end position="43"/>
    </location>
</feature>
<feature type="domain" description="Type IV pilin Tt1218-like" evidence="2">
    <location>
        <begin position="43"/>
        <end position="121"/>
    </location>
</feature>
<dbReference type="RefSeq" id="WP_265258451.1">
    <property type="nucleotide sequence ID" value="NZ_QZCV01000002.1"/>
</dbReference>
<dbReference type="Pfam" id="PF07963">
    <property type="entry name" value="N_methyl"/>
    <property type="match status" value="1"/>
</dbReference>
<keyword evidence="1" id="KW-0472">Membrane</keyword>
<accession>A0ABT3KT50</accession>
<dbReference type="InterPro" id="IPR054402">
    <property type="entry name" value="Tt1218-like_dom"/>
</dbReference>
<sequence length="208" mass="22169">MTAFLTHPPRYKPAPKFAQGVTLIETLVAIVVLSIGLLGMAGLQAASTKYKINTWARSSASTLLSDLSERVRVNPDAAGGAAASNYVISDNWTTQQTAALTVEKNCATQACTASERATFDLLIWRERVRTSLPQGAALIEGDRSQGLTVTMMWFDKEQLGRTSPSDPLDLVAARTCSNTDKGMAQQTCCPAAAAAPAGVRCARFSFIP</sequence>